<dbReference type="PROSITE" id="PS51257">
    <property type="entry name" value="PROKAR_LIPOPROTEIN"/>
    <property type="match status" value="1"/>
</dbReference>
<keyword evidence="2" id="KW-1185">Reference proteome</keyword>
<comment type="caution">
    <text evidence="1">The sequence shown here is derived from an EMBL/GenBank/DDBJ whole genome shotgun (WGS) entry which is preliminary data.</text>
</comment>
<sequence>MKKYKFYIVGVMLSTQVLIGCSDEGSRDAMLTVEAFHEQFNLKDFEKIYVDIVSKEFKDSMTKSDYFSLMNKNASVLGSYQYGRLLKSDQVKVLIGDGNIRLTYHSIYSNYELNEMFIIKKEDGRDKIKQIVYDDIHVVTLKEK</sequence>
<protein>
    <recommendedName>
        <fullName evidence="3">Lipoprotein</fullName>
    </recommendedName>
</protein>
<dbReference type="EMBL" id="LXEQ01000037">
    <property type="protein sequence ID" value="OAT27447.1"/>
    <property type="molecule type" value="Genomic_DNA"/>
</dbReference>
<evidence type="ECO:0008006" key="3">
    <source>
        <dbReference type="Google" id="ProtNLM"/>
    </source>
</evidence>
<dbReference type="RefSeq" id="WP_064544743.1">
    <property type="nucleotide sequence ID" value="NZ_LXEQ01000037.1"/>
</dbReference>
<proteinExistence type="predicted"/>
<reference evidence="1 2" key="1">
    <citation type="submission" date="2016-04" db="EMBL/GenBank/DDBJ databases">
        <title>ATOL: Assembling a taxonomically balanced genome-scale reconstruction of the evolutionary history of the Enterobacteriaceae.</title>
        <authorList>
            <person name="Plunkett G.III."/>
            <person name="Neeno-Eckwall E.C."/>
            <person name="Glasner J.D."/>
            <person name="Perna N.T."/>
        </authorList>
    </citation>
    <scope>NUCLEOTIDE SEQUENCE [LARGE SCALE GENOMIC DNA]</scope>
    <source>
        <strain evidence="1 2">ATCC 51602</strain>
    </source>
</reference>
<name>A0ABX2W8H0_9ENTR</name>
<accession>A0ABX2W8H0</accession>
<gene>
    <name evidence="1" type="ORF">M976_02241</name>
</gene>
<organism evidence="1 2">
    <name type="scientific">Buttiauxella ferragutiae ATCC 51602</name>
    <dbReference type="NCBI Taxonomy" id="1354252"/>
    <lineage>
        <taxon>Bacteria</taxon>
        <taxon>Pseudomonadati</taxon>
        <taxon>Pseudomonadota</taxon>
        <taxon>Gammaproteobacteria</taxon>
        <taxon>Enterobacterales</taxon>
        <taxon>Enterobacteriaceae</taxon>
        <taxon>Buttiauxella</taxon>
    </lineage>
</organism>
<evidence type="ECO:0000313" key="2">
    <source>
        <dbReference type="Proteomes" id="UP000078407"/>
    </source>
</evidence>
<evidence type="ECO:0000313" key="1">
    <source>
        <dbReference type="EMBL" id="OAT27447.1"/>
    </source>
</evidence>
<dbReference type="Proteomes" id="UP000078407">
    <property type="component" value="Unassembled WGS sequence"/>
</dbReference>